<accession>A0A814CDQ3</accession>
<name>A0A814CDQ3_9BILA</name>
<evidence type="ECO:0000256" key="3">
    <source>
        <dbReference type="SAM" id="Phobius"/>
    </source>
</evidence>
<sequence length="603" mass="69148">MINSVFFKKSIIALSILKHIKYKYYYSLKLRNFYLYLVLKIQFVLAKNISFECDFDSDNCNYLFSSSLPNFGIAKSLFISELNRTITDVSSIRKPAQNGLYCQVPFSFNQSIFYHCTNSFECITQNSNLSKCADGKFVQAKYNDQEPFKASIVFNKIFLSPNYCYELNYDVLMYSDSKARADYISVKLLNLENNIELLNEYYYFPYIGYAWETKKTFFEMITDSLRMTIEFGRLYKETNASAYYGFDNIVFKQELCQEISTVSTTLPETTSVLTSYDQTSQSTFDDNSLSSHQTTTASSTSISPSVEEISSSTTIVSTVSTTLPETTSQVICDFDNDINCIYSYAFLNFTQLVSQFVFFDFTYLDWNSFNSPTKNNSKCIIPFLYEDQLYNSCTFIGNSFKCLTSVNSNRFEECSLGNFLISSSFDGEPYSESTYFNLKLIKTGKYKISFHVVMVCNDTNCYGSFDYLKLIRLLPSSPKSNLEELIEVTLGNIGSENLWIEKSIFIEILSENDLDLKIKLEFGRKYQSAKLAFIGFDNLRVLPVEINGSSGNIYPILLGILITIITIVCLLIGLIILWNKKSKSKKKFSNKSEEIEISNIEKF</sequence>
<feature type="region of interest" description="Disordered" evidence="2">
    <location>
        <begin position="280"/>
        <end position="305"/>
    </location>
</feature>
<evidence type="ECO:0000313" key="4">
    <source>
        <dbReference type="EMBL" id="CAF0941910.1"/>
    </source>
</evidence>
<keyword evidence="3" id="KW-1133">Transmembrane helix</keyword>
<organism evidence="4 5">
    <name type="scientific">Brachionus calyciflorus</name>
    <dbReference type="NCBI Taxonomy" id="104777"/>
    <lineage>
        <taxon>Eukaryota</taxon>
        <taxon>Metazoa</taxon>
        <taxon>Spiralia</taxon>
        <taxon>Gnathifera</taxon>
        <taxon>Rotifera</taxon>
        <taxon>Eurotatoria</taxon>
        <taxon>Monogononta</taxon>
        <taxon>Pseudotrocha</taxon>
        <taxon>Ploima</taxon>
        <taxon>Brachionidae</taxon>
        <taxon>Brachionus</taxon>
    </lineage>
</organism>
<dbReference type="InterPro" id="IPR013806">
    <property type="entry name" value="Kringle-like"/>
</dbReference>
<keyword evidence="3" id="KW-0472">Membrane</keyword>
<dbReference type="EMBL" id="CAJNOC010002595">
    <property type="protein sequence ID" value="CAF0941910.1"/>
    <property type="molecule type" value="Genomic_DNA"/>
</dbReference>
<dbReference type="InterPro" id="IPR036943">
    <property type="entry name" value="FN_type2_sf"/>
</dbReference>
<feature type="transmembrane region" description="Helical" evidence="3">
    <location>
        <begin position="553"/>
        <end position="578"/>
    </location>
</feature>
<dbReference type="Proteomes" id="UP000663879">
    <property type="component" value="Unassembled WGS sequence"/>
</dbReference>
<evidence type="ECO:0000313" key="5">
    <source>
        <dbReference type="Proteomes" id="UP000663879"/>
    </source>
</evidence>
<dbReference type="Gene3D" id="2.10.10.10">
    <property type="entry name" value="Fibronectin, type II, collagen-binding"/>
    <property type="match status" value="1"/>
</dbReference>
<comment type="caution">
    <text evidence="4">The sequence shown here is derived from an EMBL/GenBank/DDBJ whole genome shotgun (WGS) entry which is preliminary data.</text>
</comment>
<evidence type="ECO:0000256" key="1">
    <source>
        <dbReference type="ARBA" id="ARBA00023157"/>
    </source>
</evidence>
<keyword evidence="1" id="KW-1015">Disulfide bond</keyword>
<reference evidence="4" key="1">
    <citation type="submission" date="2021-02" db="EMBL/GenBank/DDBJ databases">
        <authorList>
            <person name="Nowell W R."/>
        </authorList>
    </citation>
    <scope>NUCLEOTIDE SEQUENCE</scope>
    <source>
        <strain evidence="4">Ploen Becks lab</strain>
    </source>
</reference>
<keyword evidence="5" id="KW-1185">Reference proteome</keyword>
<evidence type="ECO:0000256" key="2">
    <source>
        <dbReference type="SAM" id="MobiDB-lite"/>
    </source>
</evidence>
<keyword evidence="3" id="KW-0812">Transmembrane</keyword>
<proteinExistence type="predicted"/>
<dbReference type="SUPFAM" id="SSF57440">
    <property type="entry name" value="Kringle-like"/>
    <property type="match status" value="1"/>
</dbReference>
<protein>
    <submittedName>
        <fullName evidence="4">Uncharacterized protein</fullName>
    </submittedName>
</protein>
<gene>
    <name evidence="4" type="ORF">OXX778_LOCUS13474</name>
</gene>
<feature type="compositionally biased region" description="Low complexity" evidence="2">
    <location>
        <begin position="288"/>
        <end position="305"/>
    </location>
</feature>
<dbReference type="AlphaFoldDB" id="A0A814CDQ3"/>